<dbReference type="Gene3D" id="2.60.120.10">
    <property type="entry name" value="Jelly Rolls"/>
    <property type="match status" value="1"/>
</dbReference>
<dbReference type="PANTHER" id="PTHR36448">
    <property type="entry name" value="BLR7373 PROTEIN"/>
    <property type="match status" value="1"/>
</dbReference>
<keyword evidence="2" id="KW-1185">Reference proteome</keyword>
<dbReference type="PANTHER" id="PTHR36448:SF2">
    <property type="entry name" value="CUPIN TYPE-1 DOMAIN-CONTAINING PROTEIN"/>
    <property type="match status" value="1"/>
</dbReference>
<dbReference type="EMBL" id="QMBQ01000001">
    <property type="protein sequence ID" value="RAZ79829.1"/>
    <property type="molecule type" value="Genomic_DNA"/>
</dbReference>
<protein>
    <submittedName>
        <fullName evidence="1">Cupin</fullName>
    </submittedName>
</protein>
<dbReference type="Proteomes" id="UP000251956">
    <property type="component" value="Unassembled WGS sequence"/>
</dbReference>
<comment type="caution">
    <text evidence="1">The sequence shown here is derived from an EMBL/GenBank/DDBJ whole genome shotgun (WGS) entry which is preliminary data.</text>
</comment>
<sequence length="178" mass="19265">MAQLVEKQEPLSFRFADDGLVPNHPRWPMLVYPGAVPLPDDVDPAAVLEDIFSANGWGDSWRDGIYGFVHYHSRIHEVLGIARGSAEVRFGGGKGKVLEVKAGDVVVLPAGTGHQRLSASADLLVVGAYPPFGTYDLCRSPEQHAEALRTIPEVRRPDKDPIYGSDGPLLAAWSKLAA</sequence>
<evidence type="ECO:0000313" key="2">
    <source>
        <dbReference type="Proteomes" id="UP000251956"/>
    </source>
</evidence>
<dbReference type="RefSeq" id="WP_112125408.1">
    <property type="nucleotide sequence ID" value="NZ_QMBQ01000001.1"/>
</dbReference>
<organism evidence="1 2">
    <name type="scientific">Mesorhizobium atlanticum</name>
    <dbReference type="NCBI Taxonomy" id="2233532"/>
    <lineage>
        <taxon>Bacteria</taxon>
        <taxon>Pseudomonadati</taxon>
        <taxon>Pseudomonadota</taxon>
        <taxon>Alphaproteobacteria</taxon>
        <taxon>Hyphomicrobiales</taxon>
        <taxon>Phyllobacteriaceae</taxon>
        <taxon>Mesorhizobium</taxon>
    </lineage>
</organism>
<dbReference type="AlphaFoldDB" id="A0A330H2S9"/>
<dbReference type="CDD" id="cd02219">
    <property type="entry name" value="cupin_YjlB-like"/>
    <property type="match status" value="1"/>
</dbReference>
<evidence type="ECO:0000313" key="1">
    <source>
        <dbReference type="EMBL" id="RAZ79829.1"/>
    </source>
</evidence>
<dbReference type="OrthoDB" id="9791759at2"/>
<proteinExistence type="predicted"/>
<dbReference type="InterPro" id="IPR014710">
    <property type="entry name" value="RmlC-like_jellyroll"/>
</dbReference>
<dbReference type="InterPro" id="IPR011051">
    <property type="entry name" value="RmlC_Cupin_sf"/>
</dbReference>
<dbReference type="InterPro" id="IPR014500">
    <property type="entry name" value="UCP019307_cupin"/>
</dbReference>
<dbReference type="PIRSF" id="PIRSF019307">
    <property type="entry name" value="UCP019307"/>
    <property type="match status" value="1"/>
</dbReference>
<name>A0A330H2S9_9HYPH</name>
<dbReference type="InterPro" id="IPR047121">
    <property type="entry name" value="YjiB-like"/>
</dbReference>
<dbReference type="SUPFAM" id="SSF51182">
    <property type="entry name" value="RmlC-like cupins"/>
    <property type="match status" value="1"/>
</dbReference>
<reference evidence="1 2" key="2">
    <citation type="submission" date="2018-07" db="EMBL/GenBank/DDBJ databases">
        <title>Diversity of Mesorhizobium strains in Brazil.</title>
        <authorList>
            <person name="Helene L.C.F."/>
            <person name="Dall'Agnol R."/>
            <person name="Delamuta J.R.M."/>
            <person name="Hungria M."/>
        </authorList>
    </citation>
    <scope>NUCLEOTIDE SEQUENCE [LARGE SCALE GENOMIC DNA]</scope>
    <source>
        <strain evidence="1 2">CNPSo 3140</strain>
    </source>
</reference>
<gene>
    <name evidence="1" type="ORF">DPM35_00550</name>
</gene>
<reference evidence="2" key="1">
    <citation type="submission" date="2018-06" db="EMBL/GenBank/DDBJ databases">
        <authorList>
            <person name="Helene L.C."/>
            <person name="Dall'Agnol R."/>
            <person name="Delamuta J.R."/>
            <person name="Hungria M."/>
        </authorList>
    </citation>
    <scope>NUCLEOTIDE SEQUENCE [LARGE SCALE GENOMIC DNA]</scope>
    <source>
        <strain evidence="2">CNPSo 3140</strain>
    </source>
</reference>
<accession>A0A330H2S9</accession>